<evidence type="ECO:0000259" key="8">
    <source>
        <dbReference type="PROSITE" id="PS50112"/>
    </source>
</evidence>
<dbReference type="Gene3D" id="3.30.565.10">
    <property type="entry name" value="Histidine kinase-like ATPase, C-terminal domain"/>
    <property type="match status" value="1"/>
</dbReference>
<dbReference type="CDD" id="cd00082">
    <property type="entry name" value="HisKA"/>
    <property type="match status" value="1"/>
</dbReference>
<dbReference type="InterPro" id="IPR036097">
    <property type="entry name" value="HisK_dim/P_sf"/>
</dbReference>
<dbReference type="Gene3D" id="2.10.70.100">
    <property type="match status" value="1"/>
</dbReference>
<dbReference type="InterPro" id="IPR035965">
    <property type="entry name" value="PAS-like_dom_sf"/>
</dbReference>
<dbReference type="InterPro" id="IPR000700">
    <property type="entry name" value="PAS-assoc_C"/>
</dbReference>
<dbReference type="InterPro" id="IPR001610">
    <property type="entry name" value="PAC"/>
</dbReference>
<name>A0ABY7WM88_9SPHI</name>
<dbReference type="Pfam" id="PF08447">
    <property type="entry name" value="PAS_3"/>
    <property type="match status" value="1"/>
</dbReference>
<dbReference type="SMART" id="SM00091">
    <property type="entry name" value="PAS"/>
    <property type="match status" value="3"/>
</dbReference>
<dbReference type="PROSITE" id="PS50113">
    <property type="entry name" value="PAC"/>
    <property type="match status" value="2"/>
</dbReference>
<dbReference type="PROSITE" id="PS50112">
    <property type="entry name" value="PAS"/>
    <property type="match status" value="3"/>
</dbReference>
<protein>
    <recommendedName>
        <fullName evidence="2">histidine kinase</fullName>
        <ecNumber evidence="2">2.7.13.3</ecNumber>
    </recommendedName>
</protein>
<feature type="domain" description="PAS" evidence="8">
    <location>
        <begin position="24"/>
        <end position="70"/>
    </location>
</feature>
<dbReference type="Proteomes" id="UP001221558">
    <property type="component" value="Chromosome"/>
</dbReference>
<feature type="coiled-coil region" evidence="6">
    <location>
        <begin position="4"/>
        <end position="31"/>
    </location>
</feature>
<evidence type="ECO:0000256" key="3">
    <source>
        <dbReference type="ARBA" id="ARBA00022553"/>
    </source>
</evidence>
<dbReference type="InterPro" id="IPR004358">
    <property type="entry name" value="Sig_transdc_His_kin-like_C"/>
</dbReference>
<dbReference type="CDD" id="cd00075">
    <property type="entry name" value="HATPase"/>
    <property type="match status" value="1"/>
</dbReference>
<dbReference type="SUPFAM" id="SSF47384">
    <property type="entry name" value="Homodimeric domain of signal transducing histidine kinase"/>
    <property type="match status" value="1"/>
</dbReference>
<dbReference type="SUPFAM" id="SSF55785">
    <property type="entry name" value="PYP-like sensor domain (PAS domain)"/>
    <property type="match status" value="3"/>
</dbReference>
<dbReference type="Gene3D" id="1.10.287.130">
    <property type="match status" value="1"/>
</dbReference>
<evidence type="ECO:0000313" key="11">
    <source>
        <dbReference type="Proteomes" id="UP001221558"/>
    </source>
</evidence>
<dbReference type="NCBIfam" id="TIGR00229">
    <property type="entry name" value="sensory_box"/>
    <property type="match status" value="3"/>
</dbReference>
<evidence type="ECO:0000256" key="6">
    <source>
        <dbReference type="SAM" id="Coils"/>
    </source>
</evidence>
<evidence type="ECO:0000256" key="2">
    <source>
        <dbReference type="ARBA" id="ARBA00012438"/>
    </source>
</evidence>
<feature type="domain" description="Histidine kinase" evidence="7">
    <location>
        <begin position="411"/>
        <end position="627"/>
    </location>
</feature>
<dbReference type="CDD" id="cd00130">
    <property type="entry name" value="PAS"/>
    <property type="match status" value="3"/>
</dbReference>
<dbReference type="Pfam" id="PF02518">
    <property type="entry name" value="HATPase_c"/>
    <property type="match status" value="1"/>
</dbReference>
<dbReference type="InterPro" id="IPR003594">
    <property type="entry name" value="HATPase_dom"/>
</dbReference>
<feature type="domain" description="PAS" evidence="8">
    <location>
        <begin position="154"/>
        <end position="227"/>
    </location>
</feature>
<dbReference type="PROSITE" id="PS50109">
    <property type="entry name" value="HIS_KIN"/>
    <property type="match status" value="1"/>
</dbReference>
<dbReference type="Pfam" id="PF00512">
    <property type="entry name" value="HisKA"/>
    <property type="match status" value="1"/>
</dbReference>
<dbReference type="SMART" id="SM00387">
    <property type="entry name" value="HATPase_c"/>
    <property type="match status" value="1"/>
</dbReference>
<proteinExistence type="predicted"/>
<dbReference type="PANTHER" id="PTHR43304">
    <property type="entry name" value="PHYTOCHROME-LIKE PROTEIN CPH1"/>
    <property type="match status" value="1"/>
</dbReference>
<dbReference type="RefSeq" id="WP_274269420.1">
    <property type="nucleotide sequence ID" value="NZ_CP117880.1"/>
</dbReference>
<feature type="domain" description="PAC" evidence="9">
    <location>
        <begin position="232"/>
        <end position="285"/>
    </location>
</feature>
<keyword evidence="3" id="KW-0597">Phosphoprotein</keyword>
<dbReference type="InterPro" id="IPR013767">
    <property type="entry name" value="PAS_fold"/>
</dbReference>
<dbReference type="EMBL" id="CP117880">
    <property type="protein sequence ID" value="WDF70716.1"/>
    <property type="molecule type" value="Genomic_DNA"/>
</dbReference>
<dbReference type="InterPro" id="IPR000014">
    <property type="entry name" value="PAS"/>
</dbReference>
<dbReference type="SMART" id="SM00086">
    <property type="entry name" value="PAC"/>
    <property type="match status" value="3"/>
</dbReference>
<organism evidence="10 11">
    <name type="scientific">Sphingobacterium oryzagri</name>
    <dbReference type="NCBI Taxonomy" id="3025669"/>
    <lineage>
        <taxon>Bacteria</taxon>
        <taxon>Pseudomonadati</taxon>
        <taxon>Bacteroidota</taxon>
        <taxon>Sphingobacteriia</taxon>
        <taxon>Sphingobacteriales</taxon>
        <taxon>Sphingobacteriaceae</taxon>
        <taxon>Sphingobacterium</taxon>
    </lineage>
</organism>
<dbReference type="InterPro" id="IPR052162">
    <property type="entry name" value="Sensor_kinase/Photoreceptor"/>
</dbReference>
<reference evidence="10 11" key="1">
    <citation type="submission" date="2023-02" db="EMBL/GenBank/DDBJ databases">
        <title>Genome sequence of Sphingobacterium sp. KACC 22765.</title>
        <authorList>
            <person name="Kim S."/>
            <person name="Heo J."/>
            <person name="Kwon S.-W."/>
        </authorList>
    </citation>
    <scope>NUCLEOTIDE SEQUENCE [LARGE SCALE GENOMIC DNA]</scope>
    <source>
        <strain evidence="10 11">KACC 22765</strain>
    </source>
</reference>
<dbReference type="EC" id="2.7.13.3" evidence="2"/>
<dbReference type="Gene3D" id="3.30.450.20">
    <property type="entry name" value="PAS domain"/>
    <property type="match status" value="3"/>
</dbReference>
<dbReference type="Pfam" id="PF00989">
    <property type="entry name" value="PAS"/>
    <property type="match status" value="1"/>
</dbReference>
<dbReference type="SUPFAM" id="SSF55874">
    <property type="entry name" value="ATPase domain of HSP90 chaperone/DNA topoisomerase II/histidine kinase"/>
    <property type="match status" value="1"/>
</dbReference>
<accession>A0ABY7WM88</accession>
<dbReference type="PANTHER" id="PTHR43304:SF1">
    <property type="entry name" value="PAC DOMAIN-CONTAINING PROTEIN"/>
    <property type="match status" value="1"/>
</dbReference>
<evidence type="ECO:0000313" key="10">
    <source>
        <dbReference type="EMBL" id="WDF70716.1"/>
    </source>
</evidence>
<evidence type="ECO:0000259" key="9">
    <source>
        <dbReference type="PROSITE" id="PS50113"/>
    </source>
</evidence>
<dbReference type="InterPro" id="IPR005467">
    <property type="entry name" value="His_kinase_dom"/>
</dbReference>
<feature type="domain" description="PAC" evidence="9">
    <location>
        <begin position="355"/>
        <end position="407"/>
    </location>
</feature>
<keyword evidence="4" id="KW-0808">Transferase</keyword>
<keyword evidence="6" id="KW-0175">Coiled coil</keyword>
<dbReference type="SMART" id="SM00388">
    <property type="entry name" value="HisKA"/>
    <property type="match status" value="1"/>
</dbReference>
<comment type="catalytic activity">
    <reaction evidence="1">
        <text>ATP + protein L-histidine = ADP + protein N-phospho-L-histidine.</text>
        <dbReference type="EC" id="2.7.13.3"/>
    </reaction>
</comment>
<dbReference type="InterPro" id="IPR013655">
    <property type="entry name" value="PAS_fold_3"/>
</dbReference>
<gene>
    <name evidence="10" type="ORF">PQ465_10150</name>
</gene>
<evidence type="ECO:0000256" key="4">
    <source>
        <dbReference type="ARBA" id="ARBA00022679"/>
    </source>
</evidence>
<evidence type="ECO:0000256" key="5">
    <source>
        <dbReference type="ARBA" id="ARBA00022777"/>
    </source>
</evidence>
<keyword evidence="5" id="KW-0418">Kinase</keyword>
<dbReference type="PRINTS" id="PR00344">
    <property type="entry name" value="BCTRLSENSOR"/>
</dbReference>
<evidence type="ECO:0000259" key="7">
    <source>
        <dbReference type="PROSITE" id="PS50109"/>
    </source>
</evidence>
<dbReference type="InterPro" id="IPR003661">
    <property type="entry name" value="HisK_dim/P_dom"/>
</dbReference>
<evidence type="ECO:0000256" key="1">
    <source>
        <dbReference type="ARBA" id="ARBA00000085"/>
    </source>
</evidence>
<dbReference type="InterPro" id="IPR036890">
    <property type="entry name" value="HATPase_C_sf"/>
</dbReference>
<feature type="domain" description="PAS" evidence="8">
    <location>
        <begin position="282"/>
        <end position="351"/>
    </location>
</feature>
<dbReference type="Pfam" id="PF13426">
    <property type="entry name" value="PAS_9"/>
    <property type="match status" value="1"/>
</dbReference>
<sequence>MIDNRTLTKKIQQLEAENGELKDRVEELSDFIENGALPLHWVDSSGIITWANQAELNTLGYRADEYIGHSITKFHADKAVIEDILSRLLNNETLTNYPARLLCKDGTIKYVLINSNVLHKGGEFVHTRCFTRDVTAIVEEQFKRNELLQEYELSEARLKMAIEAANLGIWEWNKKNNQVFWSAESKKILGLQEEDLTLAGVDRFLNAIAPEDRARVERELDLAMADGSEHRYDVTYRIRRIDNQELRWIRCQGLVEFDSYDRAKSITGTMLDVTDAKQADIKRAELAAIIDSSYDAVVGKSLEGIISSWNNSAQRMFGFEASEMIGESILKIYPEDLLQEKSIFMERVKAGERVEQYETKLLTKDGRLLDVSLTLSPIHDSEGNFIGVSKIARDITEKKREEQRKNDFVSMVSHELKTPLSTIMTYAQLLSKRAADEPKDFVLQAATKIDHQAKKMKALIKDFLELAKMDDGKTSLHTETFNLNTLITEVLADISPLTRRYTVELHMPEAVNLRADREKIGQVLINLISNATKYAPDSEKIKVGFTKSEGKVTIFVQDFGIGISETDQKRLFERFYRVDNPPGYHVAGFGIGLYIVSEILNDHGSRIQVESTLGKGSLFYFELNTEN</sequence>
<keyword evidence="11" id="KW-1185">Reference proteome</keyword>